<dbReference type="InterPro" id="IPR038725">
    <property type="entry name" value="YdaG_split_barrel_FMN-bd"/>
</dbReference>
<reference evidence="2" key="2">
    <citation type="submission" date="2020-09" db="EMBL/GenBank/DDBJ databases">
        <authorList>
            <person name="Yu Y."/>
        </authorList>
    </citation>
    <scope>NUCLEOTIDE SEQUENCE</scope>
    <source>
        <strain evidence="2">KCTC 49039</strain>
    </source>
</reference>
<reference evidence="2" key="1">
    <citation type="journal article" date="2018" name="Curr. Microbiol.">
        <title>Cellulosimicrobium arenosum sp. nov., Isolated from Marine Sediment Sand.</title>
        <authorList>
            <person name="Oh M."/>
            <person name="Kim J.H."/>
            <person name="Yoon J.H."/>
            <person name="Schumann P."/>
            <person name="Kim W."/>
        </authorList>
    </citation>
    <scope>NUCLEOTIDE SEQUENCE</scope>
    <source>
        <strain evidence="2">KCTC 49039</strain>
    </source>
</reference>
<accession>A0A927G9J3</accession>
<proteinExistence type="predicted"/>
<evidence type="ECO:0000259" key="1">
    <source>
        <dbReference type="Pfam" id="PF16242"/>
    </source>
</evidence>
<gene>
    <name evidence="2" type="ORF">IF651_10295</name>
</gene>
<sequence>MTDTHQDLPHADADEVAKVRELIEDEQIAMLTTVATDGGLVSRPMGVQAVDFDGDLWFFAAGDSHKVAEIAQDSAANAAFSGKSSWVSLSGRASLVHDPDKIRELWNAVADAWFPDGPDTPDVVLIRLHAESAEYWDSPGGRVATLFRLVATKVAGKPYEGGENETVRL</sequence>
<dbReference type="Proteomes" id="UP000610846">
    <property type="component" value="Unassembled WGS sequence"/>
</dbReference>
<dbReference type="Pfam" id="PF16242">
    <property type="entry name" value="Pyrid_ox_like"/>
    <property type="match status" value="1"/>
</dbReference>
<organism evidence="2 3">
    <name type="scientific">Cellulosimicrobium arenosum</name>
    <dbReference type="NCBI Taxonomy" id="2708133"/>
    <lineage>
        <taxon>Bacteria</taxon>
        <taxon>Bacillati</taxon>
        <taxon>Actinomycetota</taxon>
        <taxon>Actinomycetes</taxon>
        <taxon>Micrococcales</taxon>
        <taxon>Promicromonosporaceae</taxon>
        <taxon>Cellulosimicrobium</taxon>
    </lineage>
</organism>
<evidence type="ECO:0000313" key="3">
    <source>
        <dbReference type="Proteomes" id="UP000610846"/>
    </source>
</evidence>
<protein>
    <submittedName>
        <fullName evidence="2">Pyridoxamine 5'-phosphate oxidase family protein</fullName>
    </submittedName>
</protein>
<dbReference type="AlphaFoldDB" id="A0A927G9J3"/>
<dbReference type="InterPro" id="IPR012349">
    <property type="entry name" value="Split_barrel_FMN-bd"/>
</dbReference>
<dbReference type="SUPFAM" id="SSF50475">
    <property type="entry name" value="FMN-binding split barrel"/>
    <property type="match status" value="1"/>
</dbReference>
<evidence type="ECO:0000313" key="2">
    <source>
        <dbReference type="EMBL" id="MBD8079442.1"/>
    </source>
</evidence>
<comment type="caution">
    <text evidence="2">The sequence shown here is derived from an EMBL/GenBank/DDBJ whole genome shotgun (WGS) entry which is preliminary data.</text>
</comment>
<dbReference type="EMBL" id="JACYHB010000007">
    <property type="protein sequence ID" value="MBD8079442.1"/>
    <property type="molecule type" value="Genomic_DNA"/>
</dbReference>
<feature type="domain" description="General stress protein FMN-binding split barrel" evidence="1">
    <location>
        <begin position="14"/>
        <end position="159"/>
    </location>
</feature>
<dbReference type="RefSeq" id="WP_191829025.1">
    <property type="nucleotide sequence ID" value="NZ_JACYHB010000007.1"/>
</dbReference>
<name>A0A927G9J3_9MICO</name>
<keyword evidence="3" id="KW-1185">Reference proteome</keyword>
<dbReference type="Gene3D" id="2.30.110.10">
    <property type="entry name" value="Electron Transport, Fmn-binding Protein, Chain A"/>
    <property type="match status" value="1"/>
</dbReference>
<dbReference type="PANTHER" id="PTHR34818">
    <property type="entry name" value="PROTEIN BLI-3"/>
    <property type="match status" value="1"/>
</dbReference>
<dbReference type="PANTHER" id="PTHR34818:SF1">
    <property type="entry name" value="PROTEIN BLI-3"/>
    <property type="match status" value="1"/>
</dbReference>
<dbReference type="InterPro" id="IPR052917">
    <property type="entry name" value="Stress-Dev_Protein"/>
</dbReference>